<dbReference type="AlphaFoldDB" id="A0A1I6QUP1"/>
<dbReference type="Proteomes" id="UP000199199">
    <property type="component" value="Unassembled WGS sequence"/>
</dbReference>
<protein>
    <submittedName>
        <fullName evidence="1">Uncharacterized protein</fullName>
    </submittedName>
</protein>
<name>A0A1I6QUP1_9EURY</name>
<organism evidence="1 2">
    <name type="scientific">Halostagnicola kamekurae</name>
    <dbReference type="NCBI Taxonomy" id="619731"/>
    <lineage>
        <taxon>Archaea</taxon>
        <taxon>Methanobacteriati</taxon>
        <taxon>Methanobacteriota</taxon>
        <taxon>Stenosarchaea group</taxon>
        <taxon>Halobacteria</taxon>
        <taxon>Halobacteriales</taxon>
        <taxon>Natrialbaceae</taxon>
        <taxon>Halostagnicola</taxon>
    </lineage>
</organism>
<proteinExistence type="predicted"/>
<dbReference type="RefSeq" id="WP_175507123.1">
    <property type="nucleotide sequence ID" value="NZ_FOZS01000001.1"/>
</dbReference>
<evidence type="ECO:0000313" key="2">
    <source>
        <dbReference type="Proteomes" id="UP000199199"/>
    </source>
</evidence>
<gene>
    <name evidence="1" type="ORF">SAMN04488556_1590</name>
</gene>
<sequence>MTDLEKDIKVTPKVHKKLQRAKLEMYGAESARFSDVIEALTDQVLNEGETDE</sequence>
<dbReference type="EMBL" id="FOZS01000001">
    <property type="protein sequence ID" value="SFS56247.1"/>
    <property type="molecule type" value="Genomic_DNA"/>
</dbReference>
<accession>A0A1I6QUP1</accession>
<evidence type="ECO:0000313" key="1">
    <source>
        <dbReference type="EMBL" id="SFS56247.1"/>
    </source>
</evidence>
<reference evidence="2" key="1">
    <citation type="submission" date="2016-10" db="EMBL/GenBank/DDBJ databases">
        <authorList>
            <person name="Varghese N."/>
            <person name="Submissions S."/>
        </authorList>
    </citation>
    <scope>NUCLEOTIDE SEQUENCE [LARGE SCALE GENOMIC DNA]</scope>
    <source>
        <strain evidence="2">DSM 22427</strain>
    </source>
</reference>
<keyword evidence="2" id="KW-1185">Reference proteome</keyword>